<dbReference type="FunFam" id="3.30.930.10:FF:000021">
    <property type="entry name" value="Probable histidine--tRNA ligase, mitochondrial"/>
    <property type="match status" value="1"/>
</dbReference>
<evidence type="ECO:0000256" key="11">
    <source>
        <dbReference type="ARBA" id="ARBA00047639"/>
    </source>
</evidence>
<feature type="compositionally biased region" description="Basic and acidic residues" evidence="14">
    <location>
        <begin position="59"/>
        <end position="99"/>
    </location>
</feature>
<evidence type="ECO:0000256" key="8">
    <source>
        <dbReference type="ARBA" id="ARBA00022917"/>
    </source>
</evidence>
<evidence type="ECO:0000256" key="7">
    <source>
        <dbReference type="ARBA" id="ARBA00022840"/>
    </source>
</evidence>
<keyword evidence="4" id="KW-0963">Cytoplasm</keyword>
<dbReference type="SUPFAM" id="SSF55681">
    <property type="entry name" value="Class II aaRS and biotin synthetases"/>
    <property type="match status" value="1"/>
</dbReference>
<dbReference type="GO" id="GO:0006427">
    <property type="term" value="P:histidyl-tRNA aminoacylation"/>
    <property type="evidence" value="ECO:0007669"/>
    <property type="project" value="InterPro"/>
</dbReference>
<proteinExistence type="inferred from homology"/>
<dbReference type="SUPFAM" id="SSF57845">
    <property type="entry name" value="B-box zinc-binding domain"/>
    <property type="match status" value="1"/>
</dbReference>
<dbReference type="EC" id="6.1.1.21" evidence="3"/>
<organism evidence="16 17">
    <name type="scientific">Friedmanniomyces simplex</name>
    <dbReference type="NCBI Taxonomy" id="329884"/>
    <lineage>
        <taxon>Eukaryota</taxon>
        <taxon>Fungi</taxon>
        <taxon>Dikarya</taxon>
        <taxon>Ascomycota</taxon>
        <taxon>Pezizomycotina</taxon>
        <taxon>Dothideomycetes</taxon>
        <taxon>Dothideomycetidae</taxon>
        <taxon>Mycosphaerellales</taxon>
        <taxon>Teratosphaeriaceae</taxon>
        <taxon>Friedmanniomyces</taxon>
    </lineage>
</organism>
<dbReference type="HAMAP" id="MF_00127">
    <property type="entry name" value="His_tRNA_synth"/>
    <property type="match status" value="1"/>
</dbReference>
<evidence type="ECO:0000256" key="2">
    <source>
        <dbReference type="ARBA" id="ARBA00008226"/>
    </source>
</evidence>
<evidence type="ECO:0000256" key="10">
    <source>
        <dbReference type="ARBA" id="ARBA00030619"/>
    </source>
</evidence>
<dbReference type="CDD" id="cd19817">
    <property type="entry name" value="Bbox1_ANCHR-like"/>
    <property type="match status" value="1"/>
</dbReference>
<keyword evidence="5" id="KW-0436">Ligase</keyword>
<dbReference type="AlphaFoldDB" id="A0A4U0Y3S7"/>
<comment type="similarity">
    <text evidence="2">Belongs to the class-II aminoacyl-tRNA synthetase family.</text>
</comment>
<dbReference type="Pfam" id="PF03129">
    <property type="entry name" value="HGTP_anticodon"/>
    <property type="match status" value="1"/>
</dbReference>
<dbReference type="GO" id="GO:0005829">
    <property type="term" value="C:cytosol"/>
    <property type="evidence" value="ECO:0007669"/>
    <property type="project" value="TreeGrafter"/>
</dbReference>
<feature type="compositionally biased region" description="Basic and acidic residues" evidence="14">
    <location>
        <begin position="171"/>
        <end position="180"/>
    </location>
</feature>
<comment type="catalytic activity">
    <reaction evidence="11">
        <text>tRNA(His) + L-histidine + ATP = L-histidyl-tRNA(His) + AMP + diphosphate + H(+)</text>
        <dbReference type="Rhea" id="RHEA:17313"/>
        <dbReference type="Rhea" id="RHEA-COMP:9665"/>
        <dbReference type="Rhea" id="RHEA-COMP:9689"/>
        <dbReference type="ChEBI" id="CHEBI:15378"/>
        <dbReference type="ChEBI" id="CHEBI:30616"/>
        <dbReference type="ChEBI" id="CHEBI:33019"/>
        <dbReference type="ChEBI" id="CHEBI:57595"/>
        <dbReference type="ChEBI" id="CHEBI:78442"/>
        <dbReference type="ChEBI" id="CHEBI:78527"/>
        <dbReference type="ChEBI" id="CHEBI:456215"/>
        <dbReference type="EC" id="6.1.1.21"/>
    </reaction>
</comment>
<dbReference type="OrthoDB" id="1906957at2759"/>
<dbReference type="GO" id="GO:0005739">
    <property type="term" value="C:mitochondrion"/>
    <property type="evidence" value="ECO:0007669"/>
    <property type="project" value="TreeGrafter"/>
</dbReference>
<dbReference type="Pfam" id="PF13393">
    <property type="entry name" value="tRNA-synt_His"/>
    <property type="match status" value="1"/>
</dbReference>
<dbReference type="GO" id="GO:0005524">
    <property type="term" value="F:ATP binding"/>
    <property type="evidence" value="ECO:0007669"/>
    <property type="project" value="UniProtKB-KW"/>
</dbReference>
<evidence type="ECO:0000256" key="9">
    <source>
        <dbReference type="ARBA" id="ARBA00023146"/>
    </source>
</evidence>
<evidence type="ECO:0000256" key="14">
    <source>
        <dbReference type="SAM" id="MobiDB-lite"/>
    </source>
</evidence>
<keyword evidence="9" id="KW-0030">Aminoacyl-tRNA synthetase</keyword>
<feature type="region of interest" description="Disordered" evidence="14">
    <location>
        <begin position="53"/>
        <end position="290"/>
    </location>
</feature>
<dbReference type="GO" id="GO:0003723">
    <property type="term" value="F:RNA binding"/>
    <property type="evidence" value="ECO:0007669"/>
    <property type="project" value="TreeGrafter"/>
</dbReference>
<dbReference type="GO" id="GO:0004821">
    <property type="term" value="F:histidine-tRNA ligase activity"/>
    <property type="evidence" value="ECO:0007669"/>
    <property type="project" value="UniProtKB-EC"/>
</dbReference>
<reference evidence="16 17" key="1">
    <citation type="submission" date="2017-03" db="EMBL/GenBank/DDBJ databases">
        <title>Genomes of endolithic fungi from Antarctica.</title>
        <authorList>
            <person name="Coleine C."/>
            <person name="Masonjones S."/>
            <person name="Stajich J.E."/>
        </authorList>
    </citation>
    <scope>NUCLEOTIDE SEQUENCE [LARGE SCALE GENOMIC DNA]</scope>
    <source>
        <strain evidence="16 17">CCFEE 5184</strain>
    </source>
</reference>
<evidence type="ECO:0000256" key="12">
    <source>
        <dbReference type="ARBA" id="ARBA00058343"/>
    </source>
</evidence>
<dbReference type="InterPro" id="IPR036621">
    <property type="entry name" value="Anticodon-bd_dom_sf"/>
</dbReference>
<evidence type="ECO:0000256" key="4">
    <source>
        <dbReference type="ARBA" id="ARBA00022490"/>
    </source>
</evidence>
<comment type="caution">
    <text evidence="16">The sequence shown here is derived from an EMBL/GenBank/DDBJ whole genome shotgun (WGS) entry which is preliminary data.</text>
</comment>
<dbReference type="EMBL" id="NAJQ01000002">
    <property type="protein sequence ID" value="TKA83821.1"/>
    <property type="molecule type" value="Genomic_DNA"/>
</dbReference>
<keyword evidence="7" id="KW-0067">ATP-binding</keyword>
<evidence type="ECO:0000256" key="3">
    <source>
        <dbReference type="ARBA" id="ARBA00012815"/>
    </source>
</evidence>
<keyword evidence="17" id="KW-1185">Reference proteome</keyword>
<feature type="compositionally biased region" description="Basic and acidic residues" evidence="14">
    <location>
        <begin position="198"/>
        <end position="219"/>
    </location>
</feature>
<evidence type="ECO:0000313" key="17">
    <source>
        <dbReference type="Proteomes" id="UP000309340"/>
    </source>
</evidence>
<sequence>MPAQDGDLLARLNALKPSSVKLDTEPAISVDIEVSRPQTVEDRLAERLKALRSASVRKSGSDGRSEALYADREDVLTARVKDEVTTESDPIRDWQHDGGDEQTLDDLLAELGSDGQTNLDPEDPKHIATLLREAKEALPPRTEAPHGDKADPEEWQHIVQKDAEDGESEEGDARKSKDRLDDEEADEYVQKVLAELDIENKYGGKETHEAPSEGARDSGKAGVQDLPSTPSAMPKPLSSTEREPPTYEDSELEARFSKLGLDLPSTPTAPPSVKPKVTASVPGSKAKSKLPTYTDEDIESWCCICNEDGEVRCLGCDADSYCQQCWREGHGSGPGQERGHRAVQFVRKGGGAACSATTNSLATARDGMATTSNGFQSSSLSSLPAELGNYIYELALRQPEPIRVRWRYDTVHQPELLASTSANGHTAALLTTCKTIQQECSQLLYAYNTFLFDSREPHLLKSRMAGNFLDQISRVDKLATRSIAIHVGPSHSMTTPSFTLALDEIVQLAKHQPHIKFEARVNIRMSRHTQQLAVQISDIAASYHSLALKKEADMQERAEGKVLQRDRETLQEMKGARKIWLAKAKVAESTKAESTKAESTMAKTTGREAWRREVAPPKLILRAGQASVESYIVNAEADRESSKAEVDQVQADKSEKTSYQLKVPKGTKDWEGKDMVIRDKIFSSITNVFKRHGAVTIDTPVFELKEILAGKYGEDSKLIYDLADQGGELCSLRYDLTVPFARWLAMNSSIQNIKRYHIAKVYRRDQPAMTKGRMREFYQCDFDIAGTYDAMLPDAEIIRITCEIFQSLGWEGRYTIKINHRKILDGIFEVCGVPKEKLRMISSAVDKLDKSPWAEVRREMTEDKGLDGEVADRIGEYVVQKGGRELLERLRADAKLSGNEAGSAGLEDMKKLFDYLETFEVLDKISFDMSLARGLDYYTGVIYEVVTEGSAPQTSEGQALQGAGKKESKPKKHASNIDGEEDRSNDPTVGVGSVAAGGRYDNLVSMFSGKQQIPCVGISFGVDRIFSITKQRLAADASAAAIRTNEVDVYVMAFGGKGFEGLLKERMQVAKRLWDAGIKAEFSWKVKPKLPQQFKAAEVNGVPFAIILGDEEVAQGKCKIKEMGLPEGHAEKEGVMIELASLEKEVLERLGRQGSWTGLADGVDGLSLEDAARGAPKTG</sequence>
<dbReference type="InterPro" id="IPR006195">
    <property type="entry name" value="aa-tRNA-synth_II"/>
</dbReference>
<feature type="compositionally biased region" description="Basic and acidic residues" evidence="14">
    <location>
        <begin position="122"/>
        <end position="163"/>
    </location>
</feature>
<evidence type="ECO:0000313" key="16">
    <source>
        <dbReference type="EMBL" id="TKA83821.1"/>
    </source>
</evidence>
<evidence type="ECO:0000256" key="5">
    <source>
        <dbReference type="ARBA" id="ARBA00022598"/>
    </source>
</evidence>
<dbReference type="InterPro" id="IPR041715">
    <property type="entry name" value="HisRS-like_core"/>
</dbReference>
<dbReference type="STRING" id="329884.A0A4U0Y3S7"/>
<gene>
    <name evidence="16" type="ORF">B0A55_00174</name>
</gene>
<accession>A0A4U0Y3S7</accession>
<dbReference type="InterPro" id="IPR033656">
    <property type="entry name" value="HisRS_anticodon"/>
</dbReference>
<dbReference type="Gene3D" id="3.40.50.800">
    <property type="entry name" value="Anticodon-binding domain"/>
    <property type="match status" value="1"/>
</dbReference>
<dbReference type="Proteomes" id="UP000309340">
    <property type="component" value="Unassembled WGS sequence"/>
</dbReference>
<dbReference type="Gene3D" id="3.30.930.10">
    <property type="entry name" value="Bira Bifunctional Protein, Domain 2"/>
    <property type="match status" value="1"/>
</dbReference>
<dbReference type="SUPFAM" id="SSF52954">
    <property type="entry name" value="Class II aaRS ABD-related"/>
    <property type="match status" value="1"/>
</dbReference>
<feature type="region of interest" description="Disordered" evidence="14">
    <location>
        <begin position="953"/>
        <end position="991"/>
    </location>
</feature>
<dbReference type="CDD" id="cd00773">
    <property type="entry name" value="HisRS-like_core"/>
    <property type="match status" value="1"/>
</dbReference>
<keyword evidence="8" id="KW-0648">Protein biosynthesis</keyword>
<keyword evidence="6" id="KW-0547">Nucleotide-binding</keyword>
<evidence type="ECO:0000256" key="13">
    <source>
        <dbReference type="ARBA" id="ARBA00067413"/>
    </source>
</evidence>
<protein>
    <recommendedName>
        <fullName evidence="13">Histidine--tRNA ligase, mitochondrial</fullName>
        <ecNumber evidence="3">6.1.1.21</ecNumber>
    </recommendedName>
    <alternativeName>
        <fullName evidence="10">Histidyl-tRNA synthetase</fullName>
    </alternativeName>
</protein>
<evidence type="ECO:0000259" key="15">
    <source>
        <dbReference type="PROSITE" id="PS50862"/>
    </source>
</evidence>
<name>A0A4U0Y3S7_9PEZI</name>
<dbReference type="Pfam" id="PF22586">
    <property type="entry name" value="ANCHR-like_BBOX"/>
    <property type="match status" value="1"/>
</dbReference>
<feature type="domain" description="Aminoacyl-transfer RNA synthetases class-II family profile" evidence="15">
    <location>
        <begin position="666"/>
        <end position="1060"/>
    </location>
</feature>
<dbReference type="InterPro" id="IPR015807">
    <property type="entry name" value="His-tRNA-ligase"/>
</dbReference>
<dbReference type="InterPro" id="IPR004154">
    <property type="entry name" value="Anticodon-bd"/>
</dbReference>
<dbReference type="PANTHER" id="PTHR11476:SF7">
    <property type="entry name" value="HISTIDINE--TRNA LIGASE"/>
    <property type="match status" value="1"/>
</dbReference>
<dbReference type="PANTHER" id="PTHR11476">
    <property type="entry name" value="HISTIDYL-TRNA SYNTHETASE"/>
    <property type="match status" value="1"/>
</dbReference>
<evidence type="ECO:0000256" key="1">
    <source>
        <dbReference type="ARBA" id="ARBA00004496"/>
    </source>
</evidence>
<comment type="subcellular location">
    <subcellularLocation>
        <location evidence="1">Cytoplasm</location>
    </subcellularLocation>
</comment>
<dbReference type="InterPro" id="IPR045864">
    <property type="entry name" value="aa-tRNA-synth_II/BPL/LPL"/>
</dbReference>
<dbReference type="CDD" id="cd00859">
    <property type="entry name" value="HisRS_anticodon"/>
    <property type="match status" value="1"/>
</dbReference>
<evidence type="ECO:0000256" key="6">
    <source>
        <dbReference type="ARBA" id="ARBA00022741"/>
    </source>
</evidence>
<dbReference type="InterPro" id="IPR044553">
    <property type="entry name" value="Bbox1_ANCHR"/>
</dbReference>
<dbReference type="FunFam" id="3.40.50.800:FF:000015">
    <property type="entry name" value="Histidyl-tRNA synthetase, mitochondrial"/>
    <property type="match status" value="1"/>
</dbReference>
<dbReference type="GO" id="GO:0032543">
    <property type="term" value="P:mitochondrial translation"/>
    <property type="evidence" value="ECO:0007669"/>
    <property type="project" value="TreeGrafter"/>
</dbReference>
<comment type="function">
    <text evidence="12">Catalyzes the aminoacylation of histidyl-tRNA in both the cytoplasm and the mitochondrion.</text>
</comment>
<dbReference type="PROSITE" id="PS50862">
    <property type="entry name" value="AA_TRNA_LIGASE_II"/>
    <property type="match status" value="1"/>
</dbReference>